<protein>
    <submittedName>
        <fullName evidence="1">Proteasome assembly chaperone family protein</fullName>
    </submittedName>
</protein>
<proteinExistence type="predicted"/>
<dbReference type="InterPro" id="IPR038389">
    <property type="entry name" value="PSMG2_sf"/>
</dbReference>
<keyword evidence="1" id="KW-0647">Proteasome</keyword>
<dbReference type="Gene3D" id="3.40.50.10900">
    <property type="entry name" value="PAC-like subunit"/>
    <property type="match status" value="1"/>
</dbReference>
<sequence length="259" mass="28691">MGLIDQGCFLKPNEVSIYELERIDGENLSLLCGLPDVGLVGIISVSHIIKELGMKEVGYIDSELFPPLVVFHQGEPTYPIRIFRKENLLAVFSETALPPESLYPLTRLIVGWSKEKNVSMVVSLGGIGVPNRIDIDEPKVYGASSSQKLRDLILQNGISLMEEGFLVGPYGLIAKHSKSLGVQNLILLAESFPNYPDPGAAASALEALKKFVPISVDIKSLKDRSDEIRMNARELMRKTAENMQRMGKSQEYELPLMYV</sequence>
<evidence type="ECO:0000313" key="1">
    <source>
        <dbReference type="EMBL" id="HHI49471.1"/>
    </source>
</evidence>
<dbReference type="PANTHER" id="PTHR35610:SF3">
    <property type="entry name" value="PROTEASOME ASSEMBLY CHAPERONE FAMILY PROTEIN"/>
    <property type="match status" value="1"/>
</dbReference>
<dbReference type="Pfam" id="PF09754">
    <property type="entry name" value="PAC2"/>
    <property type="match status" value="1"/>
</dbReference>
<reference evidence="1" key="1">
    <citation type="journal article" date="2020" name="mSystems">
        <title>Genome- and Community-Level Interaction Insights into Carbon Utilization and Element Cycling Functions of Hydrothermarchaeota in Hydrothermal Sediment.</title>
        <authorList>
            <person name="Zhou Z."/>
            <person name="Liu Y."/>
            <person name="Xu W."/>
            <person name="Pan J."/>
            <person name="Luo Z.H."/>
            <person name="Li M."/>
        </authorList>
    </citation>
    <scope>NUCLEOTIDE SEQUENCE [LARGE SCALE GENOMIC DNA]</scope>
    <source>
        <strain evidence="1">SpSt-1038</strain>
    </source>
</reference>
<dbReference type="SUPFAM" id="SSF159659">
    <property type="entry name" value="Cgl1923-like"/>
    <property type="match status" value="1"/>
</dbReference>
<dbReference type="EMBL" id="DRVT01000055">
    <property type="protein sequence ID" value="HHI49471.1"/>
    <property type="molecule type" value="Genomic_DNA"/>
</dbReference>
<organism evidence="1">
    <name type="scientific">Candidatus Methanosuratincola petrocarbonis</name>
    <name type="common">ex Vanwonterghem et al. 2016</name>
    <dbReference type="NCBI Taxonomy" id="1867261"/>
    <lineage>
        <taxon>Archaea</taxon>
        <taxon>Thermoproteota</taxon>
        <taxon>Methanosuratincolia</taxon>
        <taxon>Candidatus Methanomethylicales</taxon>
        <taxon>Candidatus Methanomethylicaceae</taxon>
        <taxon>Candidatus Methanosuratincola (ex Vanwonterghem et al. 2016)</taxon>
    </lineage>
</organism>
<dbReference type="AlphaFoldDB" id="A0A7J3V053"/>
<comment type="caution">
    <text evidence="1">The sequence shown here is derived from an EMBL/GenBank/DDBJ whole genome shotgun (WGS) entry which is preliminary data.</text>
</comment>
<name>A0A7J3V053_9CREN</name>
<dbReference type="GO" id="GO:0000502">
    <property type="term" value="C:proteasome complex"/>
    <property type="evidence" value="ECO:0007669"/>
    <property type="project" value="UniProtKB-KW"/>
</dbReference>
<gene>
    <name evidence="1" type="ORF">ENL91_04790</name>
</gene>
<dbReference type="InterPro" id="IPR019151">
    <property type="entry name" value="Proteasome_assmbl_chaperone_2"/>
</dbReference>
<dbReference type="PANTHER" id="PTHR35610">
    <property type="entry name" value="3-ISOPROPYLMALATE DEHYDRATASE-RELATED"/>
    <property type="match status" value="1"/>
</dbReference>
<accession>A0A7J3V053</accession>